<keyword evidence="10" id="KW-1185">Reference proteome</keyword>
<keyword evidence="3" id="KW-0547">Nucleotide-binding</keyword>
<keyword evidence="4 9" id="KW-0067">ATP-binding</keyword>
<feature type="domain" description="ABC transporter" evidence="8">
    <location>
        <begin position="2"/>
        <end position="237"/>
    </location>
</feature>
<dbReference type="SUPFAM" id="SSF52540">
    <property type="entry name" value="P-loop containing nucleoside triphosphate hydrolases"/>
    <property type="match status" value="1"/>
</dbReference>
<dbReference type="GO" id="GO:0016887">
    <property type="term" value="F:ATP hydrolysis activity"/>
    <property type="evidence" value="ECO:0007669"/>
    <property type="project" value="InterPro"/>
</dbReference>
<dbReference type="AlphaFoldDB" id="A0A4R1B4H9"/>
<keyword evidence="2" id="KW-1003">Cell membrane</keyword>
<evidence type="ECO:0000256" key="1">
    <source>
        <dbReference type="ARBA" id="ARBA00022448"/>
    </source>
</evidence>
<evidence type="ECO:0000256" key="5">
    <source>
        <dbReference type="ARBA" id="ARBA00022989"/>
    </source>
</evidence>
<dbReference type="GO" id="GO:0046677">
    <property type="term" value="P:response to antibiotic"/>
    <property type="evidence" value="ECO:0007669"/>
    <property type="project" value="UniProtKB-KW"/>
</dbReference>
<dbReference type="Pfam" id="PF00005">
    <property type="entry name" value="ABC_tran"/>
    <property type="match status" value="1"/>
</dbReference>
<dbReference type="InterPro" id="IPR027417">
    <property type="entry name" value="P-loop_NTPase"/>
</dbReference>
<dbReference type="PANTHER" id="PTHR24220:SF86">
    <property type="entry name" value="ABC TRANSPORTER ABCH.1"/>
    <property type="match status" value="1"/>
</dbReference>
<keyword evidence="6" id="KW-0046">Antibiotic resistance</keyword>
<evidence type="ECO:0000313" key="9">
    <source>
        <dbReference type="EMBL" id="TCJ13004.1"/>
    </source>
</evidence>
<comment type="similarity">
    <text evidence="7">Belongs to the ABC transporter superfamily. Macrolide exporter (TC 3.A.1.122) family.</text>
</comment>
<protein>
    <submittedName>
        <fullName evidence="9">ABC transporter ATP-binding protein</fullName>
    </submittedName>
</protein>
<sequence>MIEVAGLARTYHVGEVEVPALRGVDLRIEAGEFVAVMGPSGSGKSTFMNLLGGLDRADAGRYLLAGEDVSRLDADQLSAVRNRALGFVFQSFNLLPRASALENVELPLVYAGVHAGERHRRALAKLAQVGLAERAHHLPSQLSGGQQQRVAIARALVNAPALILADEPTGALDTRTSLEVMALLQALNDEGMTLVLVTHEPDIARFARRILVFRDGHLVEDRPVAGRQSAAALLAQEGA</sequence>
<evidence type="ECO:0000256" key="7">
    <source>
        <dbReference type="ARBA" id="ARBA00038388"/>
    </source>
</evidence>
<evidence type="ECO:0000256" key="3">
    <source>
        <dbReference type="ARBA" id="ARBA00022741"/>
    </source>
</evidence>
<dbReference type="GO" id="GO:0005524">
    <property type="term" value="F:ATP binding"/>
    <property type="evidence" value="ECO:0007669"/>
    <property type="project" value="UniProtKB-KW"/>
</dbReference>
<dbReference type="GO" id="GO:0005886">
    <property type="term" value="C:plasma membrane"/>
    <property type="evidence" value="ECO:0007669"/>
    <property type="project" value="TreeGrafter"/>
</dbReference>
<dbReference type="FunFam" id="3.40.50.300:FF:000032">
    <property type="entry name" value="Export ABC transporter ATP-binding protein"/>
    <property type="match status" value="1"/>
</dbReference>
<dbReference type="PROSITE" id="PS00211">
    <property type="entry name" value="ABC_TRANSPORTER_1"/>
    <property type="match status" value="1"/>
</dbReference>
<organism evidence="9 10">
    <name type="scientific">Parasulfuritortus cantonensis</name>
    <dbReference type="NCBI Taxonomy" id="2528202"/>
    <lineage>
        <taxon>Bacteria</taxon>
        <taxon>Pseudomonadati</taxon>
        <taxon>Pseudomonadota</taxon>
        <taxon>Betaproteobacteria</taxon>
        <taxon>Nitrosomonadales</taxon>
        <taxon>Thiobacillaceae</taxon>
        <taxon>Parasulfuritortus</taxon>
    </lineage>
</organism>
<dbReference type="InterPro" id="IPR015854">
    <property type="entry name" value="ABC_transpr_LolD-like"/>
</dbReference>
<dbReference type="Gene3D" id="3.40.50.300">
    <property type="entry name" value="P-loop containing nucleotide triphosphate hydrolases"/>
    <property type="match status" value="1"/>
</dbReference>
<dbReference type="InterPro" id="IPR017871">
    <property type="entry name" value="ABC_transporter-like_CS"/>
</dbReference>
<dbReference type="InterPro" id="IPR003439">
    <property type="entry name" value="ABC_transporter-like_ATP-bd"/>
</dbReference>
<dbReference type="GO" id="GO:0098796">
    <property type="term" value="C:membrane protein complex"/>
    <property type="evidence" value="ECO:0007669"/>
    <property type="project" value="UniProtKB-ARBA"/>
</dbReference>
<dbReference type="EMBL" id="SJZB01000042">
    <property type="protein sequence ID" value="TCJ13004.1"/>
    <property type="molecule type" value="Genomic_DNA"/>
</dbReference>
<keyword evidence="5" id="KW-1133">Transmembrane helix</keyword>
<dbReference type="Proteomes" id="UP000295443">
    <property type="component" value="Unassembled WGS sequence"/>
</dbReference>
<evidence type="ECO:0000256" key="2">
    <source>
        <dbReference type="ARBA" id="ARBA00022475"/>
    </source>
</evidence>
<dbReference type="GO" id="GO:0022857">
    <property type="term" value="F:transmembrane transporter activity"/>
    <property type="evidence" value="ECO:0007669"/>
    <property type="project" value="TreeGrafter"/>
</dbReference>
<dbReference type="InterPro" id="IPR017911">
    <property type="entry name" value="MacB-like_ATP-bd"/>
</dbReference>
<dbReference type="InterPro" id="IPR003593">
    <property type="entry name" value="AAA+_ATPase"/>
</dbReference>
<keyword evidence="5" id="KW-0812">Transmembrane</keyword>
<proteinExistence type="inferred from homology"/>
<reference evidence="9 10" key="1">
    <citation type="submission" date="2019-03" db="EMBL/GenBank/DDBJ databases">
        <title>Genome sequence of Thiobacillaceae bacterium LSR1, a sulfur-oxidizing bacterium isolated from freshwater sediment.</title>
        <authorList>
            <person name="Li S."/>
        </authorList>
    </citation>
    <scope>NUCLEOTIDE SEQUENCE [LARGE SCALE GENOMIC DNA]</scope>
    <source>
        <strain evidence="9 10">LSR1</strain>
    </source>
</reference>
<keyword evidence="5" id="KW-0472">Membrane</keyword>
<name>A0A4R1B4H9_9PROT</name>
<dbReference type="PANTHER" id="PTHR24220">
    <property type="entry name" value="IMPORT ATP-BINDING PROTEIN"/>
    <property type="match status" value="1"/>
</dbReference>
<gene>
    <name evidence="9" type="ORF">EZJ19_12060</name>
</gene>
<evidence type="ECO:0000256" key="4">
    <source>
        <dbReference type="ARBA" id="ARBA00022840"/>
    </source>
</evidence>
<evidence type="ECO:0000259" key="8">
    <source>
        <dbReference type="PROSITE" id="PS50893"/>
    </source>
</evidence>
<accession>A0A4R1B4H9</accession>
<dbReference type="OrthoDB" id="8524638at2"/>
<keyword evidence="1" id="KW-0813">Transport</keyword>
<dbReference type="SMART" id="SM00382">
    <property type="entry name" value="AAA"/>
    <property type="match status" value="1"/>
</dbReference>
<evidence type="ECO:0000256" key="6">
    <source>
        <dbReference type="ARBA" id="ARBA00023251"/>
    </source>
</evidence>
<evidence type="ECO:0000313" key="10">
    <source>
        <dbReference type="Proteomes" id="UP000295443"/>
    </source>
</evidence>
<dbReference type="PROSITE" id="PS50893">
    <property type="entry name" value="ABC_TRANSPORTER_2"/>
    <property type="match status" value="1"/>
</dbReference>
<comment type="caution">
    <text evidence="9">The sequence shown here is derived from an EMBL/GenBank/DDBJ whole genome shotgun (WGS) entry which is preliminary data.</text>
</comment>
<dbReference type="CDD" id="cd03255">
    <property type="entry name" value="ABC_MJ0796_LolCDE_FtsE"/>
    <property type="match status" value="1"/>
</dbReference>